<dbReference type="Proteomes" id="UP000242699">
    <property type="component" value="Unassembled WGS sequence"/>
</dbReference>
<name>A0A2T2WQ71_9FIRM</name>
<feature type="transmembrane region" description="Helical" evidence="1">
    <location>
        <begin position="43"/>
        <end position="62"/>
    </location>
</feature>
<evidence type="ECO:0008006" key="4">
    <source>
        <dbReference type="Google" id="ProtNLM"/>
    </source>
</evidence>
<protein>
    <recommendedName>
        <fullName evidence="4">Type II secretion system protein GspF domain-containing protein</fullName>
    </recommendedName>
</protein>
<keyword evidence="1" id="KW-1133">Transmembrane helix</keyword>
<evidence type="ECO:0000256" key="1">
    <source>
        <dbReference type="SAM" id="Phobius"/>
    </source>
</evidence>
<evidence type="ECO:0000313" key="3">
    <source>
        <dbReference type="Proteomes" id="UP000242699"/>
    </source>
</evidence>
<keyword evidence="1" id="KW-0812">Transmembrane</keyword>
<sequence length="222" mass="24537">MNTMAAALLLGIFASIGKSHHLRLDNLFWIGIGLLPSWLLEPHVSTGLLLGGIILSGALGQWRPRPPLSRKMIRKKRWEIVKFWRTMAFFLSAGMTFWQAVDQAVSTVPEVGPDIGNLARLVGTEHSDSLSFSQFRALYPGPEADLVATMMVYGYQNGLQADDAVTQAWDMEEQLALEDALKRQSDPLLLTILPALLLVNVLVMFVAPMGLLAMRNLLVVGR</sequence>
<dbReference type="EMBL" id="PXYT01000080">
    <property type="protein sequence ID" value="PSR24387.1"/>
    <property type="molecule type" value="Genomic_DNA"/>
</dbReference>
<reference evidence="2 3" key="1">
    <citation type="journal article" date="2014" name="BMC Genomics">
        <title>Comparison of environmental and isolate Sulfobacillus genomes reveals diverse carbon, sulfur, nitrogen, and hydrogen metabolisms.</title>
        <authorList>
            <person name="Justice N.B."/>
            <person name="Norman A."/>
            <person name="Brown C.T."/>
            <person name="Singh A."/>
            <person name="Thomas B.C."/>
            <person name="Banfield J.F."/>
        </authorList>
    </citation>
    <scope>NUCLEOTIDE SEQUENCE [LARGE SCALE GENOMIC DNA]</scope>
    <source>
        <strain evidence="2">AMDSBA1</strain>
    </source>
</reference>
<organism evidence="2 3">
    <name type="scientific">Sulfobacillus benefaciens</name>
    <dbReference type="NCBI Taxonomy" id="453960"/>
    <lineage>
        <taxon>Bacteria</taxon>
        <taxon>Bacillati</taxon>
        <taxon>Bacillota</taxon>
        <taxon>Clostridia</taxon>
        <taxon>Eubacteriales</taxon>
        <taxon>Clostridiales Family XVII. Incertae Sedis</taxon>
        <taxon>Sulfobacillus</taxon>
    </lineage>
</organism>
<dbReference type="AlphaFoldDB" id="A0A2T2WQ71"/>
<accession>A0A2T2WQ71</accession>
<feature type="transmembrane region" description="Helical" evidence="1">
    <location>
        <begin position="188"/>
        <end position="213"/>
    </location>
</feature>
<feature type="transmembrane region" description="Helical" evidence="1">
    <location>
        <begin position="83"/>
        <end position="101"/>
    </location>
</feature>
<keyword evidence="1" id="KW-0472">Membrane</keyword>
<gene>
    <name evidence="2" type="ORF">C7B43_19175</name>
</gene>
<proteinExistence type="predicted"/>
<comment type="caution">
    <text evidence="2">The sequence shown here is derived from an EMBL/GenBank/DDBJ whole genome shotgun (WGS) entry which is preliminary data.</text>
</comment>
<evidence type="ECO:0000313" key="2">
    <source>
        <dbReference type="EMBL" id="PSR24387.1"/>
    </source>
</evidence>